<evidence type="ECO:0008006" key="5">
    <source>
        <dbReference type="Google" id="ProtNLM"/>
    </source>
</evidence>
<dbReference type="Proteomes" id="UP000192478">
    <property type="component" value="Chromosome"/>
</dbReference>
<sequence length="191" mass="22417">MDNKLYEVIVSSINATFDDFSKNPFDFVQNEREAQYCLFEKLKDKVQGSMKVQRQDSIPPFENMNARRVRVEYKLKNFVPDIVIFKENIINTKETDIDDVEAFIEVKIGWGCNSGCFTGDGFYKDILNLKKYPSKGFIVYYMGDNFDSLSSSIRSNCKKIFQEYKDEIDFKNTFIVFRDRVINSNEIESAW</sequence>
<dbReference type="AlphaFoldDB" id="A0AAC9RJE3"/>
<evidence type="ECO:0000313" key="4">
    <source>
        <dbReference type="Proteomes" id="UP000192478"/>
    </source>
</evidence>
<proteinExistence type="predicted"/>
<name>A0AAC9RJE3_9CLOT</name>
<gene>
    <name evidence="1" type="ORF">BJL90_13120</name>
    <name evidence="2" type="ORF">CLFO_15490</name>
</gene>
<evidence type="ECO:0000313" key="3">
    <source>
        <dbReference type="Proteomes" id="UP000177894"/>
    </source>
</evidence>
<evidence type="ECO:0000313" key="2">
    <source>
        <dbReference type="EMBL" id="ARE87161.1"/>
    </source>
</evidence>
<reference evidence="2 4" key="2">
    <citation type="submission" date="2017-03" db="EMBL/GenBank/DDBJ databases">
        <title>Complete sequence of Clostridium formicaceticum DSM 92.</title>
        <authorList>
            <person name="Poehlein A."/>
            <person name="Karl M."/>
            <person name="Bengelsdorf F.R."/>
            <person name="Duerre P."/>
            <person name="Daniel R."/>
        </authorList>
    </citation>
    <scope>NUCLEOTIDE SEQUENCE [LARGE SCALE GENOMIC DNA]</scope>
    <source>
        <strain evidence="2 4">DSM 92</strain>
    </source>
</reference>
<dbReference type="Proteomes" id="UP000177894">
    <property type="component" value="Chromosome"/>
</dbReference>
<protein>
    <recommendedName>
        <fullName evidence="5">Restriction endonuclease</fullName>
    </recommendedName>
</protein>
<reference evidence="1 3" key="1">
    <citation type="submission" date="2016-10" db="EMBL/GenBank/DDBJ databases">
        <title>Complete Genome Sequence of Acetogen Clostridium formicoaceticum ATCC 27076.</title>
        <authorList>
            <person name="Bao T."/>
            <person name="Cheng C."/>
            <person name="Zhao J."/>
            <person name="Yang S.-T."/>
            <person name="Wang J."/>
            <person name="Wang M."/>
        </authorList>
    </citation>
    <scope>NUCLEOTIDE SEQUENCE [LARGE SCALE GENOMIC DNA]</scope>
    <source>
        <strain evidence="1 3">ATCC 27076</strain>
    </source>
</reference>
<dbReference type="KEGG" id="cfm:BJL90_13120"/>
<accession>A0AAC9RJE3</accession>
<organism evidence="2 4">
    <name type="scientific">Clostridium formicaceticum</name>
    <dbReference type="NCBI Taxonomy" id="1497"/>
    <lineage>
        <taxon>Bacteria</taxon>
        <taxon>Bacillati</taxon>
        <taxon>Bacillota</taxon>
        <taxon>Clostridia</taxon>
        <taxon>Eubacteriales</taxon>
        <taxon>Clostridiaceae</taxon>
        <taxon>Clostridium</taxon>
    </lineage>
</organism>
<keyword evidence="3" id="KW-1185">Reference proteome</keyword>
<evidence type="ECO:0000313" key="1">
    <source>
        <dbReference type="EMBL" id="AOY76725.1"/>
    </source>
</evidence>
<dbReference type="EMBL" id="CP020559">
    <property type="protein sequence ID" value="ARE87161.1"/>
    <property type="molecule type" value="Genomic_DNA"/>
</dbReference>
<dbReference type="EMBL" id="CP017603">
    <property type="protein sequence ID" value="AOY76725.1"/>
    <property type="molecule type" value="Genomic_DNA"/>
</dbReference>
<dbReference type="RefSeq" id="WP_070968805.1">
    <property type="nucleotide sequence ID" value="NZ_CP017603.1"/>
</dbReference>